<proteinExistence type="inferred from homology"/>
<dbReference type="GO" id="GO:0006508">
    <property type="term" value="P:proteolysis"/>
    <property type="evidence" value="ECO:0007669"/>
    <property type="project" value="InterPro"/>
</dbReference>
<reference evidence="2" key="1">
    <citation type="submission" date="2021-01" db="EMBL/GenBank/DDBJ databases">
        <authorList>
            <consortium name="Genoscope - CEA"/>
            <person name="William W."/>
        </authorList>
    </citation>
    <scope>NUCLEOTIDE SEQUENCE</scope>
</reference>
<dbReference type="GO" id="GO:0004252">
    <property type="term" value="F:serine-type endopeptidase activity"/>
    <property type="evidence" value="ECO:0007669"/>
    <property type="project" value="InterPro"/>
</dbReference>
<name>A0A817BIF8_BRANA</name>
<sequence length="82" mass="8627">MFSGRKGYTGANVKMAIFNTGIRADHPHFRNIKIGLVFEGFASGTNIARFPAGSSESGATQNLLQTGSSKEDPAVLGLLEIG</sequence>
<dbReference type="PROSITE" id="PS51892">
    <property type="entry name" value="SUBTILASE"/>
    <property type="match status" value="1"/>
</dbReference>
<dbReference type="AlphaFoldDB" id="A0A817BIF8"/>
<organism evidence="2">
    <name type="scientific">Brassica napus</name>
    <name type="common">Rape</name>
    <dbReference type="NCBI Taxonomy" id="3708"/>
    <lineage>
        <taxon>Eukaryota</taxon>
        <taxon>Viridiplantae</taxon>
        <taxon>Streptophyta</taxon>
        <taxon>Embryophyta</taxon>
        <taxon>Tracheophyta</taxon>
        <taxon>Spermatophyta</taxon>
        <taxon>Magnoliopsida</taxon>
        <taxon>eudicotyledons</taxon>
        <taxon>Gunneridae</taxon>
        <taxon>Pentapetalae</taxon>
        <taxon>rosids</taxon>
        <taxon>malvids</taxon>
        <taxon>Brassicales</taxon>
        <taxon>Brassicaceae</taxon>
        <taxon>Brassiceae</taxon>
        <taxon>Brassica</taxon>
    </lineage>
</organism>
<evidence type="ECO:0000256" key="1">
    <source>
        <dbReference type="PROSITE-ProRule" id="PRU01240"/>
    </source>
</evidence>
<comment type="caution">
    <text evidence="1">Lacks conserved residue(s) required for the propagation of feature annotation.</text>
</comment>
<dbReference type="Proteomes" id="UP001295469">
    <property type="component" value="Chromosome A10"/>
</dbReference>
<comment type="similarity">
    <text evidence="1">Belongs to the peptidase S8 family.</text>
</comment>
<dbReference type="InterPro" id="IPR036852">
    <property type="entry name" value="Peptidase_S8/S53_dom_sf"/>
</dbReference>
<accession>A0A817BIF8</accession>
<dbReference type="SUPFAM" id="SSF52743">
    <property type="entry name" value="Subtilisin-like"/>
    <property type="match status" value="1"/>
</dbReference>
<evidence type="ECO:0000313" key="2">
    <source>
        <dbReference type="EMBL" id="CAF2340309.1"/>
    </source>
</evidence>
<dbReference type="EMBL" id="HG994364">
    <property type="protein sequence ID" value="CAF2340309.1"/>
    <property type="molecule type" value="Genomic_DNA"/>
</dbReference>
<protein>
    <submittedName>
        <fullName evidence="2">(rape) hypothetical protein</fullName>
    </submittedName>
</protein>
<gene>
    <name evidence="2" type="ORF">DARMORV10_A10P20060.1</name>
</gene>